<dbReference type="PANTHER" id="PTHR35004:SF8">
    <property type="entry name" value="TRANSPOSASE RV3428C-RELATED"/>
    <property type="match status" value="1"/>
</dbReference>
<dbReference type="Proteomes" id="UP001597040">
    <property type="component" value="Unassembled WGS sequence"/>
</dbReference>
<sequence>MIHYQKILELNDEGISLRGIAASTGNSRQKVTEIISLAEKKGLVFPLDEEMTDQWIEEFLFPEKTMEGSGRQPLKLDYIHEELAKPNVTLSLLHHEYEAECRANQKIPYSYRSFLRHYSKYADKYKATLRIRRKPGEIMEVDWAGSTSFIIDRDTGEKVKAYVFVATLPCSQFSYAEATLSMDLHSWITAHNHAYKYFGGTTQIIVPDNLKASVTKHTTRELVLNPTYREMADYYNTVVMPARVRTPKDYSEVFIIPNYGCYC</sequence>
<keyword evidence="2" id="KW-1185">Reference proteome</keyword>
<proteinExistence type="predicted"/>
<name>A0ABW3LPI8_9BACI</name>
<evidence type="ECO:0000313" key="2">
    <source>
        <dbReference type="Proteomes" id="UP001597040"/>
    </source>
</evidence>
<evidence type="ECO:0000313" key="1">
    <source>
        <dbReference type="EMBL" id="MFD1039394.1"/>
    </source>
</evidence>
<reference evidence="2" key="1">
    <citation type="journal article" date="2019" name="Int. J. Syst. Evol. Microbiol.">
        <title>The Global Catalogue of Microorganisms (GCM) 10K type strain sequencing project: providing services to taxonomists for standard genome sequencing and annotation.</title>
        <authorList>
            <consortium name="The Broad Institute Genomics Platform"/>
            <consortium name="The Broad Institute Genome Sequencing Center for Infectious Disease"/>
            <person name="Wu L."/>
            <person name="Ma J."/>
        </authorList>
    </citation>
    <scope>NUCLEOTIDE SEQUENCE [LARGE SCALE GENOMIC DNA]</scope>
    <source>
        <strain evidence="2">CCUG 56754</strain>
    </source>
</reference>
<accession>A0ABW3LPI8</accession>
<organism evidence="1 2">
    <name type="scientific">Virgibacillus byunsanensis</name>
    <dbReference type="NCBI Taxonomy" id="570945"/>
    <lineage>
        <taxon>Bacteria</taxon>
        <taxon>Bacillati</taxon>
        <taxon>Bacillota</taxon>
        <taxon>Bacilli</taxon>
        <taxon>Bacillales</taxon>
        <taxon>Bacillaceae</taxon>
        <taxon>Virgibacillus</taxon>
    </lineage>
</organism>
<protein>
    <submittedName>
        <fullName evidence="1">Integrase catalytic subunit</fullName>
    </submittedName>
</protein>
<gene>
    <name evidence="1" type="ORF">ACFQ3N_13465</name>
</gene>
<dbReference type="PANTHER" id="PTHR35004">
    <property type="entry name" value="TRANSPOSASE RV3428C-RELATED"/>
    <property type="match status" value="1"/>
</dbReference>
<dbReference type="RefSeq" id="WP_390363054.1">
    <property type="nucleotide sequence ID" value="NZ_JBHTKJ010000035.1"/>
</dbReference>
<dbReference type="EMBL" id="JBHTKJ010000035">
    <property type="protein sequence ID" value="MFD1039394.1"/>
    <property type="molecule type" value="Genomic_DNA"/>
</dbReference>
<comment type="caution">
    <text evidence="1">The sequence shown here is derived from an EMBL/GenBank/DDBJ whole genome shotgun (WGS) entry which is preliminary data.</text>
</comment>